<protein>
    <submittedName>
        <fullName evidence="8">Outer membrane protein</fullName>
    </submittedName>
</protein>
<accession>A0A6C2UMV3</accession>
<dbReference type="GO" id="GO:0009279">
    <property type="term" value="C:cell outer membrane"/>
    <property type="evidence" value="ECO:0007669"/>
    <property type="project" value="UniProtKB-SubCell"/>
</dbReference>
<comment type="similarity">
    <text evidence="2">Belongs to the OmpP1/FadL family.</text>
</comment>
<evidence type="ECO:0000256" key="7">
    <source>
        <dbReference type="ARBA" id="ARBA00023237"/>
    </source>
</evidence>
<sequence length="223" mass="24139">MNRRTVPHFYYIQPLSEDWTGSSLEGDDTAPGGTASVRFQALDHWALGARYQSKVDLKLTGEINHALDASAEITLPSSFTAGLANTSIKNLTLELNVVWTEWSVYDELAVKTAAGTQSAPKDWDDVWSIRAGGEYALGEQLALRAGYVWDESPVPGTTRAPELPGSNRQMVTGGVGWANGRLGVDAAYAHLWAKTVDMGSIYPLEGKFKTATHVVSLSASYAF</sequence>
<keyword evidence="3" id="KW-1134">Transmembrane beta strand</keyword>
<dbReference type="PANTHER" id="PTHR35093">
    <property type="entry name" value="OUTER MEMBRANE PROTEIN NMB0088-RELATED"/>
    <property type="match status" value="1"/>
</dbReference>
<organism evidence="8 9">
    <name type="scientific">Pontiella sulfatireligans</name>
    <dbReference type="NCBI Taxonomy" id="2750658"/>
    <lineage>
        <taxon>Bacteria</taxon>
        <taxon>Pseudomonadati</taxon>
        <taxon>Kiritimatiellota</taxon>
        <taxon>Kiritimatiellia</taxon>
        <taxon>Kiritimatiellales</taxon>
        <taxon>Pontiellaceae</taxon>
        <taxon>Pontiella</taxon>
    </lineage>
</organism>
<name>A0A6C2UMV3_9BACT</name>
<dbReference type="EMBL" id="CAAHFH010000001">
    <property type="protein sequence ID" value="VGO20634.1"/>
    <property type="molecule type" value="Genomic_DNA"/>
</dbReference>
<evidence type="ECO:0000256" key="3">
    <source>
        <dbReference type="ARBA" id="ARBA00022452"/>
    </source>
</evidence>
<keyword evidence="9" id="KW-1185">Reference proteome</keyword>
<proteinExistence type="inferred from homology"/>
<dbReference type="Proteomes" id="UP000346198">
    <property type="component" value="Unassembled WGS sequence"/>
</dbReference>
<dbReference type="AlphaFoldDB" id="A0A6C2UMV3"/>
<evidence type="ECO:0000256" key="4">
    <source>
        <dbReference type="ARBA" id="ARBA00022692"/>
    </source>
</evidence>
<evidence type="ECO:0000256" key="2">
    <source>
        <dbReference type="ARBA" id="ARBA00008163"/>
    </source>
</evidence>
<dbReference type="Gene3D" id="2.40.160.60">
    <property type="entry name" value="Outer membrane protein transport protein (OMPP1/FadL/TodX)"/>
    <property type="match status" value="1"/>
</dbReference>
<evidence type="ECO:0000313" key="8">
    <source>
        <dbReference type="EMBL" id="VGO20634.1"/>
    </source>
</evidence>
<gene>
    <name evidence="8" type="ORF">SCARR_02699</name>
</gene>
<reference evidence="8 9" key="1">
    <citation type="submission" date="2019-04" db="EMBL/GenBank/DDBJ databases">
        <authorList>
            <person name="Van Vliet M D."/>
        </authorList>
    </citation>
    <scope>NUCLEOTIDE SEQUENCE [LARGE SCALE GENOMIC DNA]</scope>
    <source>
        <strain evidence="8 9">F21</strain>
    </source>
</reference>
<dbReference type="Pfam" id="PF03349">
    <property type="entry name" value="Toluene_X"/>
    <property type="match status" value="1"/>
</dbReference>
<evidence type="ECO:0000313" key="9">
    <source>
        <dbReference type="Proteomes" id="UP000346198"/>
    </source>
</evidence>
<dbReference type="GO" id="GO:0015483">
    <property type="term" value="F:long-chain fatty acid transporting porin activity"/>
    <property type="evidence" value="ECO:0007669"/>
    <property type="project" value="TreeGrafter"/>
</dbReference>
<evidence type="ECO:0000256" key="1">
    <source>
        <dbReference type="ARBA" id="ARBA00004571"/>
    </source>
</evidence>
<comment type="subcellular location">
    <subcellularLocation>
        <location evidence="1">Cell outer membrane</location>
        <topology evidence="1">Multi-pass membrane protein</topology>
    </subcellularLocation>
</comment>
<keyword evidence="6" id="KW-0472">Membrane</keyword>
<evidence type="ECO:0000256" key="5">
    <source>
        <dbReference type="ARBA" id="ARBA00022729"/>
    </source>
</evidence>
<dbReference type="PANTHER" id="PTHR35093:SF8">
    <property type="entry name" value="OUTER MEMBRANE PROTEIN NMB0088-RELATED"/>
    <property type="match status" value="1"/>
</dbReference>
<dbReference type="InterPro" id="IPR005017">
    <property type="entry name" value="OMPP1/FadL/TodX"/>
</dbReference>
<dbReference type="RefSeq" id="WP_136062037.1">
    <property type="nucleotide sequence ID" value="NZ_CAAHFH010000001.1"/>
</dbReference>
<keyword evidence="4" id="KW-0812">Transmembrane</keyword>
<evidence type="ECO:0000256" key="6">
    <source>
        <dbReference type="ARBA" id="ARBA00023136"/>
    </source>
</evidence>
<keyword evidence="7" id="KW-0998">Cell outer membrane</keyword>
<keyword evidence="5" id="KW-0732">Signal</keyword>
<dbReference type="SUPFAM" id="SSF56935">
    <property type="entry name" value="Porins"/>
    <property type="match status" value="1"/>
</dbReference>